<dbReference type="Pfam" id="PF00226">
    <property type="entry name" value="DnaJ"/>
    <property type="match status" value="1"/>
</dbReference>
<proteinExistence type="predicted"/>
<evidence type="ECO:0000256" key="4">
    <source>
        <dbReference type="SAM" id="Phobius"/>
    </source>
</evidence>
<dbReference type="PROSITE" id="PS50076">
    <property type="entry name" value="DNAJ_2"/>
    <property type="match status" value="1"/>
</dbReference>
<protein>
    <submittedName>
        <fullName evidence="6">DnaJ domain-containing protein</fullName>
    </submittedName>
</protein>
<dbReference type="SMART" id="SM00028">
    <property type="entry name" value="TPR"/>
    <property type="match status" value="3"/>
</dbReference>
<feature type="transmembrane region" description="Helical" evidence="4">
    <location>
        <begin position="576"/>
        <end position="599"/>
    </location>
</feature>
<dbReference type="CDD" id="cd06257">
    <property type="entry name" value="DnaJ"/>
    <property type="match status" value="1"/>
</dbReference>
<dbReference type="Gene3D" id="1.25.40.10">
    <property type="entry name" value="Tetratricopeptide repeat domain"/>
    <property type="match status" value="1"/>
</dbReference>
<keyword evidence="4" id="KW-0472">Membrane</keyword>
<dbReference type="GO" id="GO:0006260">
    <property type="term" value="P:DNA replication"/>
    <property type="evidence" value="ECO:0007669"/>
    <property type="project" value="UniProtKB-KW"/>
</dbReference>
<dbReference type="RefSeq" id="WP_154309350.1">
    <property type="nucleotide sequence ID" value="NZ_WKKI01000050.1"/>
</dbReference>
<dbReference type="InterPro" id="IPR001623">
    <property type="entry name" value="DnaJ_domain"/>
</dbReference>
<evidence type="ECO:0000256" key="3">
    <source>
        <dbReference type="SAM" id="Coils"/>
    </source>
</evidence>
<keyword evidence="1" id="KW-0235">DNA replication</keyword>
<dbReference type="SUPFAM" id="SSF48452">
    <property type="entry name" value="TPR-like"/>
    <property type="match status" value="1"/>
</dbReference>
<evidence type="ECO:0000313" key="6">
    <source>
        <dbReference type="EMBL" id="MRX73892.1"/>
    </source>
</evidence>
<keyword evidence="7" id="KW-1185">Reference proteome</keyword>
<dbReference type="Pfam" id="PF14559">
    <property type="entry name" value="TPR_19"/>
    <property type="match status" value="1"/>
</dbReference>
<sequence>MNHHWRILGIEPTDDLSAIKKAYSKRLKLYHPEDDPAGYQQLREAYDFLSKETKRKQKQPVLAVAAEENNLYEAQEERVLVAQPESAEDEGFSIDTELESAEAESAEDERFFIDTRLESAEAESAEDERFFIDTELESAEAESAEDERFFIDTELESAEAESAVIETQPKSAEYERIVNNTQPESSEADLYFEEHLEDLDSMDTSIYTPSLLNLHDHAAPEVDSWVAVDKLLQRTQTLYDDFHARIKEESWLDLLNDDALWNMDLKSAASEALFDFIEENPLVPKRIFLLLEDHFGWVNNDKRHYSSSEELLQSFEGRLLHFPALSFDFVAGAQGIDRDSFLSAREAAVRAVMLDDWETAEIEAFRAAGIFSKDPDLLVVQGRIFSRNGRLNEGITAVRTAALLRPDDIQSKVLLARFLVEGKKYDEALALCGEILELQPKHPDTLNYYGKALYGKGRLQDARVQFQNLQALAPHDAEAIIFLAKINKQLLKDSSVSGRTRKKIKQELGYHSVAIIISTFLINQLRVWVFFSIILHNLGWQLIRNTAESQNMGVLELIGKSILGLFYRGFSLSYSTIFSTFGYLAMSLFFLFLIVRYWFRILRPFR</sequence>
<dbReference type="InterPro" id="IPR019734">
    <property type="entry name" value="TPR_rpt"/>
</dbReference>
<dbReference type="Proteomes" id="UP000448867">
    <property type="component" value="Unassembled WGS sequence"/>
</dbReference>
<dbReference type="InterPro" id="IPR011990">
    <property type="entry name" value="TPR-like_helical_dom_sf"/>
</dbReference>
<keyword evidence="3" id="KW-0175">Coiled coil</keyword>
<dbReference type="Gene3D" id="1.10.287.110">
    <property type="entry name" value="DnaJ domain"/>
    <property type="match status" value="1"/>
</dbReference>
<dbReference type="SUPFAM" id="SSF46565">
    <property type="entry name" value="Chaperone J-domain"/>
    <property type="match status" value="1"/>
</dbReference>
<keyword evidence="4" id="KW-0812">Transmembrane</keyword>
<keyword evidence="4" id="KW-1133">Transmembrane helix</keyword>
<name>A0A7X2J1T1_9BACI</name>
<dbReference type="InterPro" id="IPR036869">
    <property type="entry name" value="J_dom_sf"/>
</dbReference>
<dbReference type="OrthoDB" id="9816462at2"/>
<feature type="transmembrane region" description="Helical" evidence="4">
    <location>
        <begin position="508"/>
        <end position="531"/>
    </location>
</feature>
<dbReference type="EMBL" id="WKKI01000050">
    <property type="protein sequence ID" value="MRX73892.1"/>
    <property type="molecule type" value="Genomic_DNA"/>
</dbReference>
<dbReference type="AlphaFoldDB" id="A0A7X2J1T1"/>
<organism evidence="6 7">
    <name type="scientific">Metabacillus lacus</name>
    <dbReference type="NCBI Taxonomy" id="1983721"/>
    <lineage>
        <taxon>Bacteria</taxon>
        <taxon>Bacillati</taxon>
        <taxon>Bacillota</taxon>
        <taxon>Bacilli</taxon>
        <taxon>Bacillales</taxon>
        <taxon>Bacillaceae</taxon>
        <taxon>Metabacillus</taxon>
    </lineage>
</organism>
<evidence type="ECO:0000256" key="1">
    <source>
        <dbReference type="ARBA" id="ARBA00022705"/>
    </source>
</evidence>
<evidence type="ECO:0000313" key="7">
    <source>
        <dbReference type="Proteomes" id="UP000448867"/>
    </source>
</evidence>
<feature type="coiled-coil region" evidence="3">
    <location>
        <begin position="122"/>
        <end position="161"/>
    </location>
</feature>
<dbReference type="SMART" id="SM00271">
    <property type="entry name" value="DnaJ"/>
    <property type="match status" value="1"/>
</dbReference>
<reference evidence="6 7" key="1">
    <citation type="submission" date="2019-11" db="EMBL/GenBank/DDBJ databases">
        <title>Bacillus lacus genome.</title>
        <authorList>
            <person name="Allen C.J."/>
            <person name="Newman J.D."/>
        </authorList>
    </citation>
    <scope>NUCLEOTIDE SEQUENCE [LARGE SCALE GENOMIC DNA]</scope>
    <source>
        <strain evidence="6 7">KCTC 33946</strain>
    </source>
</reference>
<evidence type="ECO:0000259" key="5">
    <source>
        <dbReference type="PROSITE" id="PS50076"/>
    </source>
</evidence>
<feature type="domain" description="J" evidence="5">
    <location>
        <begin position="3"/>
        <end position="62"/>
    </location>
</feature>
<evidence type="ECO:0000256" key="2">
    <source>
        <dbReference type="ARBA" id="ARBA00023016"/>
    </source>
</evidence>
<accession>A0A7X2J1T1</accession>
<keyword evidence="2" id="KW-0346">Stress response</keyword>
<gene>
    <name evidence="6" type="ORF">GJU40_17290</name>
</gene>
<comment type="caution">
    <text evidence="6">The sequence shown here is derived from an EMBL/GenBank/DDBJ whole genome shotgun (WGS) entry which is preliminary data.</text>
</comment>